<dbReference type="EMBL" id="BTRK01000006">
    <property type="protein sequence ID" value="GMR61511.1"/>
    <property type="molecule type" value="Genomic_DNA"/>
</dbReference>
<dbReference type="Pfam" id="PF10316">
    <property type="entry name" value="7TM_GPCR_Srbc"/>
    <property type="match status" value="1"/>
</dbReference>
<keyword evidence="3" id="KW-1185">Reference proteome</keyword>
<dbReference type="SUPFAM" id="SSF81321">
    <property type="entry name" value="Family A G protein-coupled receptor-like"/>
    <property type="match status" value="1"/>
</dbReference>
<feature type="transmembrane region" description="Helical" evidence="1">
    <location>
        <begin position="153"/>
        <end position="174"/>
    </location>
</feature>
<dbReference type="PANTHER" id="PTHR46955:SF5">
    <property type="entry name" value="G_PROTEIN_RECEP_F1_2 DOMAIN-CONTAINING PROTEIN"/>
    <property type="match status" value="1"/>
</dbReference>
<evidence type="ECO:0000313" key="3">
    <source>
        <dbReference type="Proteomes" id="UP001328107"/>
    </source>
</evidence>
<name>A0AAN5DEH1_9BILA</name>
<reference evidence="3" key="1">
    <citation type="submission" date="2022-10" db="EMBL/GenBank/DDBJ databases">
        <title>Genome assembly of Pristionchus species.</title>
        <authorList>
            <person name="Yoshida K."/>
            <person name="Sommer R.J."/>
        </authorList>
    </citation>
    <scope>NUCLEOTIDE SEQUENCE [LARGE SCALE GENOMIC DNA]</scope>
    <source>
        <strain evidence="3">RS5460</strain>
    </source>
</reference>
<proteinExistence type="predicted"/>
<feature type="transmembrane region" description="Helical" evidence="1">
    <location>
        <begin position="24"/>
        <end position="51"/>
    </location>
</feature>
<feature type="transmembrane region" description="Helical" evidence="1">
    <location>
        <begin position="58"/>
        <end position="82"/>
    </location>
</feature>
<dbReference type="InterPro" id="IPR052322">
    <property type="entry name" value="Mito_rRNA_Mtase_NSUN4"/>
</dbReference>
<protein>
    <recommendedName>
        <fullName evidence="4">G protein-coupled receptor</fullName>
    </recommendedName>
</protein>
<evidence type="ECO:0000313" key="2">
    <source>
        <dbReference type="EMBL" id="GMR61511.1"/>
    </source>
</evidence>
<comment type="caution">
    <text evidence="2">The sequence shown here is derived from an EMBL/GenBank/DDBJ whole genome shotgun (WGS) entry which is preliminary data.</text>
</comment>
<keyword evidence="1" id="KW-1133">Transmembrane helix</keyword>
<dbReference type="Proteomes" id="UP001328107">
    <property type="component" value="Unassembled WGS sequence"/>
</dbReference>
<organism evidence="2 3">
    <name type="scientific">Pristionchus mayeri</name>
    <dbReference type="NCBI Taxonomy" id="1317129"/>
    <lineage>
        <taxon>Eukaryota</taxon>
        <taxon>Metazoa</taxon>
        <taxon>Ecdysozoa</taxon>
        <taxon>Nematoda</taxon>
        <taxon>Chromadorea</taxon>
        <taxon>Rhabditida</taxon>
        <taxon>Rhabditina</taxon>
        <taxon>Diplogasteromorpha</taxon>
        <taxon>Diplogasteroidea</taxon>
        <taxon>Neodiplogasteridae</taxon>
        <taxon>Pristionchus</taxon>
    </lineage>
</organism>
<keyword evidence="1" id="KW-0472">Membrane</keyword>
<evidence type="ECO:0008006" key="4">
    <source>
        <dbReference type="Google" id="ProtNLM"/>
    </source>
</evidence>
<sequence length="206" mass="23192">MVLDDSWRAQTEKFGHAGVRPVHLVAFGLAILNFIPNALIWYAFHACAVIINKSRLHLFYALAVTNCLTGLFSVPTFINLFLHNNFNCPKWTIMIGSAFEMALNRTRGILALAIAFDRLFAIFRPHAFFLSNRKKIRTHCVSTSSSGPLFHSYFLVMSFIDGFGLLVAYVIFLVKVVRIRKSIADPEAKKSLSPGMRDLVTQVRPS</sequence>
<dbReference type="PANTHER" id="PTHR46955">
    <property type="entry name" value="PROTEIN CBG01349-RELATED"/>
    <property type="match status" value="1"/>
</dbReference>
<accession>A0AAN5DEH1</accession>
<keyword evidence="1" id="KW-0812">Transmembrane</keyword>
<dbReference type="AlphaFoldDB" id="A0AAN5DEH1"/>
<dbReference type="Gene3D" id="1.20.1070.10">
    <property type="entry name" value="Rhodopsin 7-helix transmembrane proteins"/>
    <property type="match status" value="1"/>
</dbReference>
<dbReference type="InterPro" id="IPR019420">
    <property type="entry name" value="7TM_GPCR_serpentine_rcpt_Srbc"/>
</dbReference>
<evidence type="ECO:0000256" key="1">
    <source>
        <dbReference type="SAM" id="Phobius"/>
    </source>
</evidence>
<gene>
    <name evidence="2" type="ORF">PMAYCL1PPCAC_31706</name>
</gene>